<dbReference type="KEGG" id="bhc:JFL75_04870"/>
<protein>
    <submittedName>
        <fullName evidence="1">AAA family ATPase</fullName>
    </submittedName>
</protein>
<dbReference type="PANTHER" id="PTHR37807:SF3">
    <property type="entry name" value="OS07G0160300 PROTEIN"/>
    <property type="match status" value="1"/>
</dbReference>
<dbReference type="InterPro" id="IPR027417">
    <property type="entry name" value="P-loop_NTPase"/>
</dbReference>
<dbReference type="Gene3D" id="3.40.50.300">
    <property type="entry name" value="P-loop containing nucleotide triphosphate hydrolases"/>
    <property type="match status" value="1"/>
</dbReference>
<keyword evidence="2" id="KW-1185">Reference proteome</keyword>
<evidence type="ECO:0000313" key="2">
    <source>
        <dbReference type="Proteomes" id="UP000595917"/>
    </source>
</evidence>
<dbReference type="Proteomes" id="UP000595917">
    <property type="component" value="Chromosome"/>
</dbReference>
<dbReference type="PANTHER" id="PTHR37807">
    <property type="entry name" value="OS07G0160300 PROTEIN"/>
    <property type="match status" value="1"/>
</dbReference>
<dbReference type="EMBL" id="CP067089">
    <property type="protein sequence ID" value="QQO10255.1"/>
    <property type="molecule type" value="Genomic_DNA"/>
</dbReference>
<dbReference type="SUPFAM" id="SSF52540">
    <property type="entry name" value="P-loop containing nucleoside triphosphate hydrolases"/>
    <property type="match status" value="1"/>
</dbReference>
<dbReference type="Pfam" id="PF13671">
    <property type="entry name" value="AAA_33"/>
    <property type="match status" value="1"/>
</dbReference>
<gene>
    <name evidence="1" type="ORF">JFL75_04870</name>
</gene>
<dbReference type="AlphaFoldDB" id="A0A7T7XPR9"/>
<dbReference type="RefSeq" id="WP_215627559.1">
    <property type="nucleotide sequence ID" value="NZ_CP067089.2"/>
</dbReference>
<accession>A0A7T7XPR9</accession>
<name>A0A7T7XPR9_9SPIR</name>
<evidence type="ECO:0000313" key="1">
    <source>
        <dbReference type="EMBL" id="QQO10255.1"/>
    </source>
</evidence>
<proteinExistence type="predicted"/>
<reference evidence="1" key="1">
    <citation type="submission" date="2021-01" db="EMBL/GenBank/DDBJ databases">
        <title>Description of Breznakiella homolactica.</title>
        <authorList>
            <person name="Song Y."/>
            <person name="Brune A."/>
        </authorList>
    </citation>
    <scope>NUCLEOTIDE SEQUENCE</scope>
    <source>
        <strain evidence="1">RmG30</strain>
    </source>
</reference>
<sequence length="177" mass="19922">MQIQTKPTFFIFSGLPGSGKSTLAKRLAREFNAAYLRADTVEQGLRDLCGITVTGEGYRLSYRIAADNLALGNNVVADSFNPFDFVRREWEQVALDNGAEYINIEVLCSDQAEHRRRVSGRQSEIPGLELPDWDEILRREYHPWTSGRIAVDTAGETAEQSFGKLLAEISARMIPRR</sequence>
<organism evidence="1 2">
    <name type="scientific">Breznakiella homolactica</name>
    <dbReference type="NCBI Taxonomy" id="2798577"/>
    <lineage>
        <taxon>Bacteria</taxon>
        <taxon>Pseudomonadati</taxon>
        <taxon>Spirochaetota</taxon>
        <taxon>Spirochaetia</taxon>
        <taxon>Spirochaetales</taxon>
        <taxon>Breznakiellaceae</taxon>
        <taxon>Breznakiella</taxon>
    </lineage>
</organism>